<organism evidence="4 5">
    <name type="scientific">Exidia glandulosa HHB12029</name>
    <dbReference type="NCBI Taxonomy" id="1314781"/>
    <lineage>
        <taxon>Eukaryota</taxon>
        <taxon>Fungi</taxon>
        <taxon>Dikarya</taxon>
        <taxon>Basidiomycota</taxon>
        <taxon>Agaricomycotina</taxon>
        <taxon>Agaricomycetes</taxon>
        <taxon>Auriculariales</taxon>
        <taxon>Exidiaceae</taxon>
        <taxon>Exidia</taxon>
    </lineage>
</organism>
<dbReference type="SUPFAM" id="SSF50978">
    <property type="entry name" value="WD40 repeat-like"/>
    <property type="match status" value="1"/>
</dbReference>
<feature type="repeat" description="WD" evidence="3">
    <location>
        <begin position="254"/>
        <end position="295"/>
    </location>
</feature>
<evidence type="ECO:0000256" key="1">
    <source>
        <dbReference type="ARBA" id="ARBA00022574"/>
    </source>
</evidence>
<dbReference type="Gene3D" id="1.10.510.10">
    <property type="entry name" value="Transferase(Phosphotransferase) domain 1"/>
    <property type="match status" value="1"/>
</dbReference>
<dbReference type="InterPro" id="IPR001680">
    <property type="entry name" value="WD40_rpt"/>
</dbReference>
<feature type="repeat" description="WD" evidence="3">
    <location>
        <begin position="301"/>
        <end position="337"/>
    </location>
</feature>
<dbReference type="InterPro" id="IPR020472">
    <property type="entry name" value="WD40_PAC1"/>
</dbReference>
<gene>
    <name evidence="4" type="ORF">EXIGLDRAFT_673605</name>
</gene>
<sequence>MGDINMLLGLRKGDLPYSYYPDMNRYLWDLAESCWSRSPDARPSSRDIESHLLAMRETLSSLGELSQSPNLTRSTRTPCRVTPPLRGHASGVRSVAFLVNSGRLVSSSYEKTLRIWDIETGETVGLLEGHTRAVSCVAVHGSHIASCSWDGTFRIWDADSGKLVLGPITAHNGAWLNWIAYSRDGTRIATAGADNCAAIWDAKTGVPLRQMVGHTDRVWCVAFSEDGTRLVSGAKDTTVRIWDVASGECIGEPLTGHTGGVGAVCFGPDDKRIFSSSYDCTIRIRDAETRELIGGPLWMDDSVECMALSPDGKRLVSGLYDGKIAMWDAETGAAIPTPFKGHEQRVRSVAFSPDGRKIASASSDMTIALWDATDDWKRWDID</sequence>
<dbReference type="PRINTS" id="PR00320">
    <property type="entry name" value="GPROTEINBRPT"/>
</dbReference>
<evidence type="ECO:0000256" key="2">
    <source>
        <dbReference type="ARBA" id="ARBA00022737"/>
    </source>
</evidence>
<dbReference type="InterPro" id="IPR015943">
    <property type="entry name" value="WD40/YVTN_repeat-like_dom_sf"/>
</dbReference>
<dbReference type="PROSITE" id="PS50294">
    <property type="entry name" value="WD_REPEATS_REGION"/>
    <property type="match status" value="6"/>
</dbReference>
<dbReference type="InParanoid" id="A0A165IUU9"/>
<dbReference type="GO" id="GO:0005634">
    <property type="term" value="C:nucleus"/>
    <property type="evidence" value="ECO:0007669"/>
    <property type="project" value="TreeGrafter"/>
</dbReference>
<dbReference type="CDD" id="cd00200">
    <property type="entry name" value="WD40"/>
    <property type="match status" value="1"/>
</dbReference>
<dbReference type="PROSITE" id="PS00678">
    <property type="entry name" value="WD_REPEATS_1"/>
    <property type="match status" value="3"/>
</dbReference>
<keyword evidence="1 3" id="KW-0853">WD repeat</keyword>
<accession>A0A165IUU9</accession>
<dbReference type="InterPro" id="IPR019775">
    <property type="entry name" value="WD40_repeat_CS"/>
</dbReference>
<dbReference type="OrthoDB" id="538223at2759"/>
<dbReference type="PANTHER" id="PTHR22847:SF637">
    <property type="entry name" value="WD REPEAT DOMAIN 5B"/>
    <property type="match status" value="1"/>
</dbReference>
<name>A0A165IUU9_EXIGL</name>
<dbReference type="EMBL" id="KV425982">
    <property type="protein sequence ID" value="KZV93905.1"/>
    <property type="molecule type" value="Genomic_DNA"/>
</dbReference>
<feature type="repeat" description="WD" evidence="3">
    <location>
        <begin position="127"/>
        <end position="166"/>
    </location>
</feature>
<keyword evidence="2" id="KW-0677">Repeat</keyword>
<feature type="repeat" description="WD" evidence="3">
    <location>
        <begin position="339"/>
        <end position="371"/>
    </location>
</feature>
<evidence type="ECO:0000313" key="5">
    <source>
        <dbReference type="Proteomes" id="UP000077266"/>
    </source>
</evidence>
<dbReference type="STRING" id="1314781.A0A165IUU9"/>
<evidence type="ECO:0000313" key="4">
    <source>
        <dbReference type="EMBL" id="KZV93905.1"/>
    </source>
</evidence>
<feature type="repeat" description="WD" evidence="3">
    <location>
        <begin position="179"/>
        <end position="210"/>
    </location>
</feature>
<dbReference type="Pfam" id="PF00400">
    <property type="entry name" value="WD40"/>
    <property type="match status" value="7"/>
</dbReference>
<dbReference type="Proteomes" id="UP000077266">
    <property type="component" value="Unassembled WGS sequence"/>
</dbReference>
<dbReference type="PROSITE" id="PS50082">
    <property type="entry name" value="WD_REPEATS_2"/>
    <property type="match status" value="7"/>
</dbReference>
<feature type="repeat" description="WD" evidence="3">
    <location>
        <begin position="85"/>
        <end position="126"/>
    </location>
</feature>
<dbReference type="Gene3D" id="2.130.10.10">
    <property type="entry name" value="YVTN repeat-like/Quinoprotein amine dehydrogenase"/>
    <property type="match status" value="3"/>
</dbReference>
<dbReference type="PANTHER" id="PTHR22847">
    <property type="entry name" value="WD40 REPEAT PROTEIN"/>
    <property type="match status" value="1"/>
</dbReference>
<dbReference type="GO" id="GO:1990234">
    <property type="term" value="C:transferase complex"/>
    <property type="evidence" value="ECO:0007669"/>
    <property type="project" value="UniProtKB-ARBA"/>
</dbReference>
<feature type="repeat" description="WD" evidence="3">
    <location>
        <begin position="211"/>
        <end position="252"/>
    </location>
</feature>
<dbReference type="InterPro" id="IPR036322">
    <property type="entry name" value="WD40_repeat_dom_sf"/>
</dbReference>
<dbReference type="AlphaFoldDB" id="A0A165IUU9"/>
<reference evidence="4 5" key="1">
    <citation type="journal article" date="2016" name="Mol. Biol. Evol.">
        <title>Comparative Genomics of Early-Diverging Mushroom-Forming Fungi Provides Insights into the Origins of Lignocellulose Decay Capabilities.</title>
        <authorList>
            <person name="Nagy L.G."/>
            <person name="Riley R."/>
            <person name="Tritt A."/>
            <person name="Adam C."/>
            <person name="Daum C."/>
            <person name="Floudas D."/>
            <person name="Sun H."/>
            <person name="Yadav J.S."/>
            <person name="Pangilinan J."/>
            <person name="Larsson K.H."/>
            <person name="Matsuura K."/>
            <person name="Barry K."/>
            <person name="Labutti K."/>
            <person name="Kuo R."/>
            <person name="Ohm R.A."/>
            <person name="Bhattacharya S.S."/>
            <person name="Shirouzu T."/>
            <person name="Yoshinaga Y."/>
            <person name="Martin F.M."/>
            <person name="Grigoriev I.V."/>
            <person name="Hibbett D.S."/>
        </authorList>
    </citation>
    <scope>NUCLEOTIDE SEQUENCE [LARGE SCALE GENOMIC DNA]</scope>
    <source>
        <strain evidence="4 5">HHB12029</strain>
    </source>
</reference>
<dbReference type="SMART" id="SM00320">
    <property type="entry name" value="WD40"/>
    <property type="match status" value="7"/>
</dbReference>
<keyword evidence="5" id="KW-1185">Reference proteome</keyword>
<protein>
    <submittedName>
        <fullName evidence="4">WD40 repeat-like protein</fullName>
    </submittedName>
</protein>
<evidence type="ECO:0000256" key="3">
    <source>
        <dbReference type="PROSITE-ProRule" id="PRU00221"/>
    </source>
</evidence>
<proteinExistence type="predicted"/>